<proteinExistence type="predicted"/>
<comment type="caution">
    <text evidence="2">The sequence shown here is derived from an EMBL/GenBank/DDBJ whole genome shotgun (WGS) entry which is preliminary data.</text>
</comment>
<dbReference type="InterPro" id="IPR051207">
    <property type="entry name" value="ComplexI_NDUFA9_subunit"/>
</dbReference>
<dbReference type="Gene3D" id="3.40.50.720">
    <property type="entry name" value="NAD(P)-binding Rossmann-like Domain"/>
    <property type="match status" value="1"/>
</dbReference>
<dbReference type="Proteomes" id="UP001596055">
    <property type="component" value="Unassembled WGS sequence"/>
</dbReference>
<accession>A0ABW0RRL3</accession>
<evidence type="ECO:0000259" key="1">
    <source>
        <dbReference type="Pfam" id="PF13460"/>
    </source>
</evidence>
<dbReference type="Pfam" id="PF13460">
    <property type="entry name" value="NAD_binding_10"/>
    <property type="match status" value="1"/>
</dbReference>
<sequence length="294" mass="31716">MTDPLVTVLGGTGFLGSFIVNELVEAGYTVRVACRHPERGTFPASESVERVGCDILDERSLSRALKGSTAIINAVALYNETRKLTFDQIHVEGAQSVARCARELGVDRLILISGIGASTESASRYVRARARGELAARKVFGDTTILRPSALCDRHGGFVSALEMVTQLPVIPLFGRGTTRLQPVYAGDVAAAVRRCIEMPGTAGKTFELGGGKTYTYLECVNLMLEHKGTSRAKLPLPFGCWHALAALLSLLPEPPLNRDQVILMENDNVAGFGCGTFRDLGIDPLSLQDVIRR</sequence>
<dbReference type="PANTHER" id="PTHR12126">
    <property type="entry name" value="NADH-UBIQUINONE OXIDOREDUCTASE 39 KDA SUBUNIT-RELATED"/>
    <property type="match status" value="1"/>
</dbReference>
<gene>
    <name evidence="2" type="ORF">ACFPQA_16640</name>
</gene>
<dbReference type="InterPro" id="IPR036291">
    <property type="entry name" value="NAD(P)-bd_dom_sf"/>
</dbReference>
<dbReference type="SUPFAM" id="SSF51735">
    <property type="entry name" value="NAD(P)-binding Rossmann-fold domains"/>
    <property type="match status" value="1"/>
</dbReference>
<feature type="domain" description="NAD(P)-binding" evidence="1">
    <location>
        <begin position="10"/>
        <end position="157"/>
    </location>
</feature>
<keyword evidence="3" id="KW-1185">Reference proteome</keyword>
<dbReference type="EMBL" id="JBHSNL010000006">
    <property type="protein sequence ID" value="MFC5546696.1"/>
    <property type="molecule type" value="Genomic_DNA"/>
</dbReference>
<dbReference type="RefSeq" id="WP_248158974.1">
    <property type="nucleotide sequence ID" value="NZ_JAKZAJ010000004.1"/>
</dbReference>
<organism evidence="2 3">
    <name type="scientific">Marinobacter koreensis</name>
    <dbReference type="NCBI Taxonomy" id="335974"/>
    <lineage>
        <taxon>Bacteria</taxon>
        <taxon>Pseudomonadati</taxon>
        <taxon>Pseudomonadota</taxon>
        <taxon>Gammaproteobacteria</taxon>
        <taxon>Pseudomonadales</taxon>
        <taxon>Marinobacteraceae</taxon>
        <taxon>Marinobacter</taxon>
    </lineage>
</organism>
<evidence type="ECO:0000313" key="3">
    <source>
        <dbReference type="Proteomes" id="UP001596055"/>
    </source>
</evidence>
<dbReference type="CDD" id="cd05271">
    <property type="entry name" value="NDUFA9_like_SDR_a"/>
    <property type="match status" value="1"/>
</dbReference>
<name>A0ABW0RRL3_9GAMM</name>
<dbReference type="InterPro" id="IPR016040">
    <property type="entry name" value="NAD(P)-bd_dom"/>
</dbReference>
<reference evidence="3" key="1">
    <citation type="journal article" date="2019" name="Int. J. Syst. Evol. Microbiol.">
        <title>The Global Catalogue of Microorganisms (GCM) 10K type strain sequencing project: providing services to taxonomists for standard genome sequencing and annotation.</title>
        <authorList>
            <consortium name="The Broad Institute Genomics Platform"/>
            <consortium name="The Broad Institute Genome Sequencing Center for Infectious Disease"/>
            <person name="Wu L."/>
            <person name="Ma J."/>
        </authorList>
    </citation>
    <scope>NUCLEOTIDE SEQUENCE [LARGE SCALE GENOMIC DNA]</scope>
    <source>
        <strain evidence="3">CGMCC 4.1799</strain>
    </source>
</reference>
<protein>
    <submittedName>
        <fullName evidence="2">Complex I NDUFA9 subunit family protein</fullName>
    </submittedName>
</protein>
<evidence type="ECO:0000313" key="2">
    <source>
        <dbReference type="EMBL" id="MFC5546696.1"/>
    </source>
</evidence>
<dbReference type="PANTHER" id="PTHR12126:SF11">
    <property type="entry name" value="NADH DEHYDROGENASE [UBIQUINONE] 1 ALPHA SUBCOMPLEX SUBUNIT 9, MITOCHONDRIAL"/>
    <property type="match status" value="1"/>
</dbReference>